<name>D2U022_9GAMM</name>
<keyword evidence="1" id="KW-0812">Transmembrane</keyword>
<dbReference type="EMBL" id="FN545200">
    <property type="protein sequence ID" value="CBA73555.1"/>
    <property type="molecule type" value="Genomic_DNA"/>
</dbReference>
<evidence type="ECO:0000313" key="2">
    <source>
        <dbReference type="EMBL" id="CBA73555.1"/>
    </source>
</evidence>
<protein>
    <submittedName>
        <fullName evidence="2">Uncharacterized protein</fullName>
    </submittedName>
</protein>
<evidence type="ECO:0000256" key="1">
    <source>
        <dbReference type="SAM" id="Phobius"/>
    </source>
</evidence>
<organism evidence="2">
    <name type="scientific">Arsenophonus nasoniae</name>
    <name type="common">son-killer infecting Nasonia vitripennis</name>
    <dbReference type="NCBI Taxonomy" id="638"/>
    <lineage>
        <taxon>Bacteria</taxon>
        <taxon>Pseudomonadati</taxon>
        <taxon>Pseudomonadota</taxon>
        <taxon>Gammaproteobacteria</taxon>
        <taxon>Enterobacterales</taxon>
        <taxon>Morganellaceae</taxon>
        <taxon>Arsenophonus</taxon>
    </lineage>
</organism>
<dbReference type="AlphaFoldDB" id="D2U022"/>
<keyword evidence="1" id="KW-0472">Membrane</keyword>
<gene>
    <name evidence="2" type="ORF">ARN_18240</name>
</gene>
<feature type="transmembrane region" description="Helical" evidence="1">
    <location>
        <begin position="25"/>
        <end position="42"/>
    </location>
</feature>
<accession>D2U022</accession>
<proteinExistence type="predicted"/>
<reference evidence="2" key="1">
    <citation type="journal article" date="2010" name="Insect Mol. Biol.">
        <title>The draft genome sequence of Arsenophonus nasoniae, son-killer bacterium of Nasonia vitripennis, reveals genes associated with virulence and symbiosis.</title>
        <authorList>
            <person name="Wilkes T."/>
            <person name="Darby A.C."/>
            <person name="Choi J."/>
            <person name="Colborne J.K."/>
            <person name="Werren J.H."/>
            <person name="Hurst G.D.D."/>
        </authorList>
    </citation>
    <scope>NUCLEOTIDE SEQUENCE</scope>
</reference>
<keyword evidence="1" id="KW-1133">Transmembrane helix</keyword>
<sequence length="50" mass="5922">MIGFICSLAKVMMGVWMYYQKNACYLHKILVFCIIDGLIYFYQFKKLVSS</sequence>